<dbReference type="AlphaFoldDB" id="A0A9W9XZN3"/>
<dbReference type="Pfam" id="PF11885">
    <property type="entry name" value="DUF3405"/>
    <property type="match status" value="1"/>
</dbReference>
<reference evidence="2" key="2">
    <citation type="journal article" date="2023" name="IMA Fungus">
        <title>Comparative genomic study of the Penicillium genus elucidates a diverse pangenome and 15 lateral gene transfer events.</title>
        <authorList>
            <person name="Petersen C."/>
            <person name="Sorensen T."/>
            <person name="Nielsen M.R."/>
            <person name="Sondergaard T.E."/>
            <person name="Sorensen J.L."/>
            <person name="Fitzpatrick D.A."/>
            <person name="Frisvad J.C."/>
            <person name="Nielsen K.L."/>
        </authorList>
    </citation>
    <scope>NUCLEOTIDE SEQUENCE</scope>
    <source>
        <strain evidence="2">IBT 29495</strain>
    </source>
</reference>
<dbReference type="PANTHER" id="PTHR36205:SF4">
    <property type="match status" value="1"/>
</dbReference>
<dbReference type="EMBL" id="JAPWDS010000002">
    <property type="protein sequence ID" value="KAJ5513142.1"/>
    <property type="molecule type" value="Genomic_DNA"/>
</dbReference>
<keyword evidence="1" id="KW-0472">Membrane</keyword>
<reference evidence="2" key="1">
    <citation type="submission" date="2022-12" db="EMBL/GenBank/DDBJ databases">
        <authorList>
            <person name="Petersen C."/>
        </authorList>
    </citation>
    <scope>NUCLEOTIDE SEQUENCE</scope>
    <source>
        <strain evidence="2">IBT 29495</strain>
    </source>
</reference>
<keyword evidence="1" id="KW-1133">Transmembrane helix</keyword>
<dbReference type="InterPro" id="IPR021822">
    <property type="entry name" value="DUF3405"/>
</dbReference>
<dbReference type="OrthoDB" id="3353407at2759"/>
<comment type="caution">
    <text evidence="2">The sequence shown here is derived from an EMBL/GenBank/DDBJ whole genome shotgun (WGS) entry which is preliminary data.</text>
</comment>
<name>A0A9W9XZN3_9EURO</name>
<feature type="transmembrane region" description="Helical" evidence="1">
    <location>
        <begin position="21"/>
        <end position="40"/>
    </location>
</feature>
<evidence type="ECO:0000313" key="3">
    <source>
        <dbReference type="Proteomes" id="UP001149954"/>
    </source>
</evidence>
<evidence type="ECO:0000313" key="2">
    <source>
        <dbReference type="EMBL" id="KAJ5513142.1"/>
    </source>
</evidence>
<proteinExistence type="predicted"/>
<keyword evidence="3" id="KW-1185">Reference proteome</keyword>
<accession>A0A9W9XZN3</accession>
<dbReference type="PANTHER" id="PTHR36205">
    <property type="entry name" value="CHROMOSOME 19, WHOLE GENOME SHOTGUN SEQUENCE"/>
    <property type="match status" value="1"/>
</dbReference>
<keyword evidence="1" id="KW-0812">Transmembrane</keyword>
<organism evidence="2 3">
    <name type="scientific">Penicillium fimorum</name>
    <dbReference type="NCBI Taxonomy" id="1882269"/>
    <lineage>
        <taxon>Eukaryota</taxon>
        <taxon>Fungi</taxon>
        <taxon>Dikarya</taxon>
        <taxon>Ascomycota</taxon>
        <taxon>Pezizomycotina</taxon>
        <taxon>Eurotiomycetes</taxon>
        <taxon>Eurotiomycetidae</taxon>
        <taxon>Eurotiales</taxon>
        <taxon>Aspergillaceae</taxon>
        <taxon>Penicillium</taxon>
    </lineage>
</organism>
<gene>
    <name evidence="2" type="ORF">N7463_002694</name>
</gene>
<protein>
    <submittedName>
        <fullName evidence="2">Uncharacterized protein</fullName>
    </submittedName>
</protein>
<dbReference type="Proteomes" id="UP001149954">
    <property type="component" value="Unassembled WGS sequence"/>
</dbReference>
<sequence length="694" mass="80221">MLLTAKSRALHPPQAFRRYSRTYCLALFAIISLFILSRVLNRQDYLLQIISGSSPNRRSSRSIVIRPGDIVSKIPREVRPQDDNAPFAHEPMGLGTLRDVREDQFYRGGTLTVTRENDDNYPPIPIIYDPYPKYNSHQWRTEFVGGFHACKGPRGKTLSRTSAQDMMSVYPGIQKNFPSALLGSYLATGVDGHVCTDRSSRLGAYGYGSNTSHASSASGVNLDETNWGSLQSQCFERNVERYSPSETESRSIELALPVRSRFFTRVLPRGRPASLPRGLPQYKTRSAVILRAWHGMEWTEDLKQNVRSLVMELSLHSGAEYEVFILYHVRDETIPIYTLDVQAMDNIKAKFVPHEFMDMTILFNDKTLESWYPKINEHRTYYQYWQPVQIFSQIFSNFDYYWQLEMNSRFTGHSYHFLEKSAEFAKGQPRKYLWERNAYFYIPGEHGVWKKFLKKIESAMEGRKSVWGPRSIPQITPIGPKPPVAFPEDDKYEWGVGEEADLITFLPIFDPIDTKWQFRDMLWGLPEEVPRRASHVAIGRISRSLLHEMHVVQIQRGMGIVSEMTAPSLALWHGLKAVHVPHPLYVDGKWTSKELGRILNTGEPDNINGGTDSIWNLDHRLDHILYRLSYMLKSQTAGNVYRRWLGYPIDPEQYTDGSHHQDHQGRNWFESGDLREDLYGPLCFPSMFLLFKKR</sequence>
<evidence type="ECO:0000256" key="1">
    <source>
        <dbReference type="SAM" id="Phobius"/>
    </source>
</evidence>